<reference evidence="5 6" key="1">
    <citation type="submission" date="2018-09" db="EMBL/GenBank/DDBJ databases">
        <authorList>
            <person name="Zhu H."/>
        </authorList>
    </citation>
    <scope>NUCLEOTIDE SEQUENCE [LARGE SCALE GENOMIC DNA]</scope>
    <source>
        <strain evidence="5 6">K2R01-6</strain>
    </source>
</reference>
<dbReference type="PANTHER" id="PTHR44688">
    <property type="entry name" value="DNA-BINDING TRANSCRIPTIONAL ACTIVATOR DEVR_DOSR"/>
    <property type="match status" value="1"/>
</dbReference>
<dbReference type="GO" id="GO:0006355">
    <property type="term" value="P:regulation of DNA-templated transcription"/>
    <property type="evidence" value="ECO:0007669"/>
    <property type="project" value="InterPro"/>
</dbReference>
<evidence type="ECO:0000256" key="2">
    <source>
        <dbReference type="ARBA" id="ARBA00023125"/>
    </source>
</evidence>
<dbReference type="Pfam" id="PF00196">
    <property type="entry name" value="GerE"/>
    <property type="match status" value="1"/>
</dbReference>
<feature type="domain" description="HTH luxR-type" evidence="4">
    <location>
        <begin position="2"/>
        <end position="67"/>
    </location>
</feature>
<gene>
    <name evidence="5" type="ORF">D3876_14830</name>
</gene>
<dbReference type="OrthoDB" id="7449597at2"/>
<proteinExistence type="predicted"/>
<dbReference type="Proteomes" id="UP000286100">
    <property type="component" value="Unassembled WGS sequence"/>
</dbReference>
<dbReference type="InterPro" id="IPR000792">
    <property type="entry name" value="Tscrpt_reg_LuxR_C"/>
</dbReference>
<dbReference type="EMBL" id="QYUM01000003">
    <property type="protein sequence ID" value="RJF91369.1"/>
    <property type="molecule type" value="Genomic_DNA"/>
</dbReference>
<evidence type="ECO:0000256" key="3">
    <source>
        <dbReference type="ARBA" id="ARBA00023163"/>
    </source>
</evidence>
<dbReference type="PANTHER" id="PTHR44688:SF16">
    <property type="entry name" value="DNA-BINDING TRANSCRIPTIONAL ACTIVATOR DEVR_DOSR"/>
    <property type="match status" value="1"/>
</dbReference>
<sequence length="82" mass="9059">MEYFGENRLTARECEVLDLVSHGLSAKAIARRIAIAPRTVERHIDNVRLKVGGRNRAHMIARAWANGLLVITRSTHGVSAAL</sequence>
<dbReference type="InterPro" id="IPR036388">
    <property type="entry name" value="WH-like_DNA-bd_sf"/>
</dbReference>
<dbReference type="InterPro" id="IPR016032">
    <property type="entry name" value="Sig_transdc_resp-reg_C-effctor"/>
</dbReference>
<dbReference type="PROSITE" id="PS00622">
    <property type="entry name" value="HTH_LUXR_1"/>
    <property type="match status" value="1"/>
</dbReference>
<dbReference type="SMART" id="SM00421">
    <property type="entry name" value="HTH_LUXR"/>
    <property type="match status" value="1"/>
</dbReference>
<keyword evidence="1" id="KW-0805">Transcription regulation</keyword>
<dbReference type="CDD" id="cd06170">
    <property type="entry name" value="LuxR_C_like"/>
    <property type="match status" value="1"/>
</dbReference>
<organism evidence="5 6">
    <name type="scientific">Sphingomonas cavernae</name>
    <dbReference type="NCBI Taxonomy" id="2320861"/>
    <lineage>
        <taxon>Bacteria</taxon>
        <taxon>Pseudomonadati</taxon>
        <taxon>Pseudomonadota</taxon>
        <taxon>Alphaproteobacteria</taxon>
        <taxon>Sphingomonadales</taxon>
        <taxon>Sphingomonadaceae</taxon>
        <taxon>Sphingomonas</taxon>
    </lineage>
</organism>
<evidence type="ECO:0000256" key="1">
    <source>
        <dbReference type="ARBA" id="ARBA00023015"/>
    </source>
</evidence>
<dbReference type="SUPFAM" id="SSF46894">
    <property type="entry name" value="C-terminal effector domain of the bipartite response regulators"/>
    <property type="match status" value="1"/>
</dbReference>
<dbReference type="GO" id="GO:0003677">
    <property type="term" value="F:DNA binding"/>
    <property type="evidence" value="ECO:0007669"/>
    <property type="project" value="UniProtKB-KW"/>
</dbReference>
<comment type="caution">
    <text evidence="5">The sequence shown here is derived from an EMBL/GenBank/DDBJ whole genome shotgun (WGS) entry which is preliminary data.</text>
</comment>
<name>A0A418WMY7_9SPHN</name>
<keyword evidence="6" id="KW-1185">Reference proteome</keyword>
<evidence type="ECO:0000313" key="5">
    <source>
        <dbReference type="EMBL" id="RJF91369.1"/>
    </source>
</evidence>
<dbReference type="Gene3D" id="1.10.10.10">
    <property type="entry name" value="Winged helix-like DNA-binding domain superfamily/Winged helix DNA-binding domain"/>
    <property type="match status" value="1"/>
</dbReference>
<protein>
    <submittedName>
        <fullName evidence="5">LuxR family transcriptional regulator</fullName>
    </submittedName>
</protein>
<keyword evidence="3" id="KW-0804">Transcription</keyword>
<dbReference type="PROSITE" id="PS50043">
    <property type="entry name" value="HTH_LUXR_2"/>
    <property type="match status" value="1"/>
</dbReference>
<dbReference type="AlphaFoldDB" id="A0A418WMY7"/>
<evidence type="ECO:0000259" key="4">
    <source>
        <dbReference type="PROSITE" id="PS50043"/>
    </source>
</evidence>
<dbReference type="PRINTS" id="PR00038">
    <property type="entry name" value="HTHLUXR"/>
</dbReference>
<accession>A0A418WMY7</accession>
<keyword evidence="2" id="KW-0238">DNA-binding</keyword>
<evidence type="ECO:0000313" key="6">
    <source>
        <dbReference type="Proteomes" id="UP000286100"/>
    </source>
</evidence>